<proteinExistence type="predicted"/>
<dbReference type="InterPro" id="IPR009057">
    <property type="entry name" value="Homeodomain-like_sf"/>
</dbReference>
<dbReference type="AlphaFoldDB" id="A0A1X0I6K5"/>
<dbReference type="OrthoDB" id="5816932at2"/>
<evidence type="ECO:0000313" key="8">
    <source>
        <dbReference type="EMBL" id="ORB36438.1"/>
    </source>
</evidence>
<dbReference type="Proteomes" id="UP000192513">
    <property type="component" value="Unassembled WGS sequence"/>
</dbReference>
<dbReference type="PROSITE" id="PS50977">
    <property type="entry name" value="HTH_TETR_2"/>
    <property type="match status" value="1"/>
</dbReference>
<evidence type="ECO:0000313" key="9">
    <source>
        <dbReference type="Proteomes" id="UP000192513"/>
    </source>
</evidence>
<dbReference type="RefSeq" id="WP_083173814.1">
    <property type="nucleotide sequence ID" value="NZ_AP022619.1"/>
</dbReference>
<accession>A0A1X0I6K5</accession>
<comment type="subunit">
    <text evidence="1">Homodimer.</text>
</comment>
<dbReference type="InterPro" id="IPR001647">
    <property type="entry name" value="HTH_TetR"/>
</dbReference>
<dbReference type="FunFam" id="1.10.357.10:FF:000013">
    <property type="entry name" value="TetR family transcriptional regulator"/>
    <property type="match status" value="1"/>
</dbReference>
<dbReference type="PRINTS" id="PR00455">
    <property type="entry name" value="HTHTETR"/>
</dbReference>
<dbReference type="PANTHER" id="PTHR30055:SF229">
    <property type="entry name" value="HTH-TYPE TRANSCRIPTIONAL REPRESSOR RV1474C"/>
    <property type="match status" value="1"/>
</dbReference>
<keyword evidence="5" id="KW-0804">Transcription</keyword>
<keyword evidence="3" id="KW-0805">Transcription regulation</keyword>
<feature type="domain" description="HTH tetR-type" evidence="7">
    <location>
        <begin position="10"/>
        <end position="70"/>
    </location>
</feature>
<evidence type="ECO:0000256" key="5">
    <source>
        <dbReference type="ARBA" id="ARBA00023163"/>
    </source>
</evidence>
<sequence length="202" mass="22749">MPKVSEGHLAARRRQILDGARRCFAEYGYDKATVRRLEQAIGMSRGAIFHHFRDKDALFFALAHEDAERMADVASREGLIQVMRDMLAAPDQFDWLATRLEIARKLRTDPEFSRGWAERSAELAAATTDRLRRQKEAQRVRDDVPGDVLQCYLELVLDGLVARLASGEEEPRRLSAVLDLVEKSVRRNDSGDSAPRAGGSAR</sequence>
<evidence type="ECO:0000259" key="7">
    <source>
        <dbReference type="PROSITE" id="PS50977"/>
    </source>
</evidence>
<evidence type="ECO:0000256" key="4">
    <source>
        <dbReference type="ARBA" id="ARBA00023125"/>
    </source>
</evidence>
<keyword evidence="2" id="KW-0678">Repressor</keyword>
<dbReference type="GO" id="GO:0003700">
    <property type="term" value="F:DNA-binding transcription factor activity"/>
    <property type="evidence" value="ECO:0007669"/>
    <property type="project" value="TreeGrafter"/>
</dbReference>
<evidence type="ECO:0000256" key="3">
    <source>
        <dbReference type="ARBA" id="ARBA00023015"/>
    </source>
</evidence>
<gene>
    <name evidence="8" type="ORF">BST39_20700</name>
</gene>
<dbReference type="Gene3D" id="1.10.357.10">
    <property type="entry name" value="Tetracycline Repressor, domain 2"/>
    <property type="match status" value="1"/>
</dbReference>
<feature type="DNA-binding region" description="H-T-H motif" evidence="6">
    <location>
        <begin position="33"/>
        <end position="52"/>
    </location>
</feature>
<evidence type="ECO:0000256" key="2">
    <source>
        <dbReference type="ARBA" id="ARBA00022491"/>
    </source>
</evidence>
<comment type="caution">
    <text evidence="8">The sequence shown here is derived from an EMBL/GenBank/DDBJ whole genome shotgun (WGS) entry which is preliminary data.</text>
</comment>
<dbReference type="GO" id="GO:0000976">
    <property type="term" value="F:transcription cis-regulatory region binding"/>
    <property type="evidence" value="ECO:0007669"/>
    <property type="project" value="TreeGrafter"/>
</dbReference>
<evidence type="ECO:0000256" key="6">
    <source>
        <dbReference type="PROSITE-ProRule" id="PRU00335"/>
    </source>
</evidence>
<dbReference type="InterPro" id="IPR050109">
    <property type="entry name" value="HTH-type_TetR-like_transc_reg"/>
</dbReference>
<reference evidence="8 9" key="1">
    <citation type="submission" date="2017-02" db="EMBL/GenBank/DDBJ databases">
        <title>The new phylogeny of genus Mycobacterium.</title>
        <authorList>
            <person name="Tortoli E."/>
            <person name="Trovato A."/>
            <person name="Cirillo D.M."/>
        </authorList>
    </citation>
    <scope>NUCLEOTIDE SEQUENCE [LARGE SCALE GENOMIC DNA]</scope>
    <source>
        <strain evidence="8 9">DSM 45000</strain>
    </source>
</reference>
<evidence type="ECO:0000256" key="1">
    <source>
        <dbReference type="ARBA" id="ARBA00011738"/>
    </source>
</evidence>
<dbReference type="SUPFAM" id="SSF46689">
    <property type="entry name" value="Homeodomain-like"/>
    <property type="match status" value="1"/>
</dbReference>
<protein>
    <submittedName>
        <fullName evidence="8">TetR family transcriptional regulator</fullName>
    </submittedName>
</protein>
<keyword evidence="9" id="KW-1185">Reference proteome</keyword>
<name>A0A1X0I6K5_9MYCO</name>
<keyword evidence="4 6" id="KW-0238">DNA-binding</keyword>
<dbReference type="STRING" id="590652.BST39_20700"/>
<dbReference type="Pfam" id="PF00440">
    <property type="entry name" value="TetR_N"/>
    <property type="match status" value="1"/>
</dbReference>
<dbReference type="EMBL" id="MVIE01000031">
    <property type="protein sequence ID" value="ORB36438.1"/>
    <property type="molecule type" value="Genomic_DNA"/>
</dbReference>
<dbReference type="PANTHER" id="PTHR30055">
    <property type="entry name" value="HTH-TYPE TRANSCRIPTIONAL REGULATOR RUTR"/>
    <property type="match status" value="1"/>
</dbReference>
<organism evidence="8 9">
    <name type="scientific">Mycobacterium paraseoulense</name>
    <dbReference type="NCBI Taxonomy" id="590652"/>
    <lineage>
        <taxon>Bacteria</taxon>
        <taxon>Bacillati</taxon>
        <taxon>Actinomycetota</taxon>
        <taxon>Actinomycetes</taxon>
        <taxon>Mycobacteriales</taxon>
        <taxon>Mycobacteriaceae</taxon>
        <taxon>Mycobacterium</taxon>
    </lineage>
</organism>